<organism evidence="5 6">
    <name type="scientific">Reticulomyxa filosa</name>
    <dbReference type="NCBI Taxonomy" id="46433"/>
    <lineage>
        <taxon>Eukaryota</taxon>
        <taxon>Sar</taxon>
        <taxon>Rhizaria</taxon>
        <taxon>Retaria</taxon>
        <taxon>Foraminifera</taxon>
        <taxon>Monothalamids</taxon>
        <taxon>Reticulomyxidae</taxon>
        <taxon>Reticulomyxa</taxon>
    </lineage>
</organism>
<keyword evidence="6" id="KW-1185">Reference proteome</keyword>
<dbReference type="AlphaFoldDB" id="X6NCS2"/>
<evidence type="ECO:0000313" key="6">
    <source>
        <dbReference type="Proteomes" id="UP000023152"/>
    </source>
</evidence>
<evidence type="ECO:0000313" key="5">
    <source>
        <dbReference type="EMBL" id="ETO23122.1"/>
    </source>
</evidence>
<dbReference type="PROSITE" id="PS50082">
    <property type="entry name" value="WD_REPEATS_2"/>
    <property type="match status" value="6"/>
</dbReference>
<evidence type="ECO:0000256" key="3">
    <source>
        <dbReference type="PROSITE-ProRule" id="PRU00221"/>
    </source>
</evidence>
<dbReference type="GO" id="GO:0017070">
    <property type="term" value="F:U6 snRNA binding"/>
    <property type="evidence" value="ECO:0007669"/>
    <property type="project" value="TreeGrafter"/>
</dbReference>
<dbReference type="PANTHER" id="PTHR19846:SF0">
    <property type="entry name" value="PRE-MRNA PROCESSING FACTOR 4"/>
    <property type="match status" value="1"/>
</dbReference>
<keyword evidence="2" id="KW-0677">Repeat</keyword>
<feature type="repeat" description="WD" evidence="3">
    <location>
        <begin position="380"/>
        <end position="406"/>
    </location>
</feature>
<reference evidence="5 6" key="1">
    <citation type="journal article" date="2013" name="Curr. Biol.">
        <title>The Genome of the Foraminiferan Reticulomyxa filosa.</title>
        <authorList>
            <person name="Glockner G."/>
            <person name="Hulsmann N."/>
            <person name="Schleicher M."/>
            <person name="Noegel A.A."/>
            <person name="Eichinger L."/>
            <person name="Gallinger C."/>
            <person name="Pawlowski J."/>
            <person name="Sierra R."/>
            <person name="Euteneuer U."/>
            <person name="Pillet L."/>
            <person name="Moustafa A."/>
            <person name="Platzer M."/>
            <person name="Groth M."/>
            <person name="Szafranski K."/>
            <person name="Schliwa M."/>
        </authorList>
    </citation>
    <scope>NUCLEOTIDE SEQUENCE [LARGE SCALE GENOMIC DNA]</scope>
</reference>
<evidence type="ECO:0000256" key="4">
    <source>
        <dbReference type="SAM" id="MobiDB-lite"/>
    </source>
</evidence>
<feature type="repeat" description="WD" evidence="3">
    <location>
        <begin position="272"/>
        <end position="315"/>
    </location>
</feature>
<dbReference type="PANTHER" id="PTHR19846">
    <property type="entry name" value="WD40 REPEAT PROTEIN"/>
    <property type="match status" value="1"/>
</dbReference>
<dbReference type="CDD" id="cd00200">
    <property type="entry name" value="WD40"/>
    <property type="match status" value="1"/>
</dbReference>
<evidence type="ECO:0000256" key="1">
    <source>
        <dbReference type="ARBA" id="ARBA00022574"/>
    </source>
</evidence>
<feature type="repeat" description="WD" evidence="3">
    <location>
        <begin position="442"/>
        <end position="468"/>
    </location>
</feature>
<dbReference type="Pfam" id="PF00400">
    <property type="entry name" value="WD40"/>
    <property type="match status" value="6"/>
</dbReference>
<dbReference type="InterPro" id="IPR015943">
    <property type="entry name" value="WD40/YVTN_repeat-like_dom_sf"/>
</dbReference>
<dbReference type="GO" id="GO:0046540">
    <property type="term" value="C:U4/U6 x U5 tri-snRNP complex"/>
    <property type="evidence" value="ECO:0007669"/>
    <property type="project" value="TreeGrafter"/>
</dbReference>
<dbReference type="Proteomes" id="UP000023152">
    <property type="component" value="Unassembled WGS sequence"/>
</dbReference>
<dbReference type="InterPro" id="IPR036322">
    <property type="entry name" value="WD40_repeat_dom_sf"/>
</dbReference>
<sequence>MSKLEDEKNKEELQACFDKNWVLHLNQLEGINGFTCLICKQIANNPMEINCPQHMNINEILVVGKIEPHYDCLYSQSRLVKRLIEELDVICPRQSEQEKGQEEGEGGTSGVMTCDFKGKIKQANDHLENDCCLKLTKCWFDSFGCDHTCSKHMLQDHLVSKMQLHFDLVIKTFETLKQTIQQHQVLFFYFFLKDDEISLLKQDILQSESSQKKLKKKEKKLEQISQLLKQNNDNTEEQKENNNKDISSSIDSNKYSIFSFELMNSFKQLNRFNGHTNYVQGIDYSTFNDIQLLYSGSSDKTIRVWDINNNKQIQLFNGHSSYVFCMKFSSYHYHNYNQQVICSSSYDKTIRFWDIKANKKLHIFNKYAGVAGIEFSQFNNGRYLCSGSYDKTIHLWDVKTFKSLYTFNGHTNLVWCVAFSLLQSNINNDNNKSNNIGVIGGNGYTICSGSYDNTIRIWDIETTKQLSVFKGHENGIRSVKYGSNELVNAILSGSEDKSVRLWDIRSDQQIQEFKGHSNRVFAVEYLPFIVKDSNEVNSISNVICSGSFDNTIRFWDIRSNKKELYLINGDQKDGGIYSIKLLRLKKNNDNVLNLCYGSAKGPICIWG</sequence>
<comment type="caution">
    <text evidence="5">The sequence shown here is derived from an EMBL/GenBank/DDBJ whole genome shotgun (WGS) entry which is preliminary data.</text>
</comment>
<feature type="region of interest" description="Disordered" evidence="4">
    <location>
        <begin position="228"/>
        <end position="247"/>
    </location>
</feature>
<feature type="repeat" description="WD" evidence="3">
    <location>
        <begin position="469"/>
        <end position="512"/>
    </location>
</feature>
<dbReference type="PROSITE" id="PS00678">
    <property type="entry name" value="WD_REPEATS_1"/>
    <property type="match status" value="6"/>
</dbReference>
<keyword evidence="1 3" id="KW-0853">WD repeat</keyword>
<dbReference type="SMART" id="SM00320">
    <property type="entry name" value="WD40"/>
    <property type="match status" value="6"/>
</dbReference>
<accession>X6NCS2</accession>
<name>X6NCS2_RETFI</name>
<evidence type="ECO:0000256" key="2">
    <source>
        <dbReference type="ARBA" id="ARBA00022737"/>
    </source>
</evidence>
<dbReference type="InterPro" id="IPR020472">
    <property type="entry name" value="WD40_PAC1"/>
</dbReference>
<dbReference type="EMBL" id="ASPP01010191">
    <property type="protein sequence ID" value="ETO23122.1"/>
    <property type="molecule type" value="Genomic_DNA"/>
</dbReference>
<protein>
    <submittedName>
        <fullName evidence="5">WD-40 repeat protein</fullName>
    </submittedName>
</protein>
<proteinExistence type="predicted"/>
<dbReference type="InterPro" id="IPR019775">
    <property type="entry name" value="WD40_repeat_CS"/>
</dbReference>
<dbReference type="SUPFAM" id="SSF50978">
    <property type="entry name" value="WD40 repeat-like"/>
    <property type="match status" value="1"/>
</dbReference>
<dbReference type="GO" id="GO:0030621">
    <property type="term" value="F:U4 snRNA binding"/>
    <property type="evidence" value="ECO:0007669"/>
    <property type="project" value="TreeGrafter"/>
</dbReference>
<dbReference type="InterPro" id="IPR001680">
    <property type="entry name" value="WD40_rpt"/>
</dbReference>
<dbReference type="PROSITE" id="PS50294">
    <property type="entry name" value="WD_REPEATS_REGION"/>
    <property type="match status" value="3"/>
</dbReference>
<dbReference type="Gene3D" id="2.130.10.10">
    <property type="entry name" value="YVTN repeat-like/Quinoprotein amine dehydrogenase"/>
    <property type="match status" value="2"/>
</dbReference>
<dbReference type="GO" id="GO:0000398">
    <property type="term" value="P:mRNA splicing, via spliceosome"/>
    <property type="evidence" value="ECO:0007669"/>
    <property type="project" value="TreeGrafter"/>
</dbReference>
<feature type="repeat" description="WD" evidence="3">
    <location>
        <begin position="316"/>
        <end position="363"/>
    </location>
</feature>
<dbReference type="PRINTS" id="PR00320">
    <property type="entry name" value="GPROTEINBRPT"/>
</dbReference>
<feature type="repeat" description="WD" evidence="3">
    <location>
        <begin position="513"/>
        <end position="565"/>
    </location>
</feature>
<gene>
    <name evidence="5" type="ORF">RFI_14062</name>
</gene>